<feature type="domain" description="Peptidase M50" evidence="17">
    <location>
        <begin position="171"/>
        <end position="211"/>
    </location>
</feature>
<evidence type="ECO:0000259" key="17">
    <source>
        <dbReference type="Pfam" id="PF02163"/>
    </source>
</evidence>
<evidence type="ECO:0000256" key="14">
    <source>
        <dbReference type="PIRNR" id="PIRNR006404"/>
    </source>
</evidence>
<keyword evidence="12" id="KW-0129">CBS domain</keyword>
<dbReference type="EMBL" id="CP034170">
    <property type="protein sequence ID" value="AZI57908.1"/>
    <property type="molecule type" value="Genomic_DNA"/>
</dbReference>
<feature type="transmembrane region" description="Helical" evidence="14">
    <location>
        <begin position="213"/>
        <end position="232"/>
    </location>
</feature>
<comment type="similarity">
    <text evidence="2 14">Belongs to the peptidase M50B family.</text>
</comment>
<feature type="binding site" evidence="16">
    <location>
        <position position="99"/>
    </location>
    <ligand>
        <name>Zn(2+)</name>
        <dbReference type="ChEBI" id="CHEBI:29105"/>
        <note>catalytic</note>
    </ligand>
</feature>
<sequence length="408" mass="42257">MTSTVVLLVSVDLLIYDRLMSARRHASPHRGNRLSAGIRVGRILGIPITVAPSTLISVTLIMVAAAPVIHSILPALSTSSTYLVGLVLAMALQISVLIHELGHCVAATRLGVEVREVRLFILGGVSEIGRSLRTAREEALIAVAGPVVSVALAGIFFSILPLTTSYTIWWLLALAVAWSNTIIAVFNLLPALPLDGGRVLRAGMWQRMGTKSAGTRAAVGGGYVVAAGLVAWGGYQIAGGGREGLLQAIVAVALAYFVASGARAEGAEAAGSDGSMWPPGTTVQTLARPSISVDAEATVTSALAAAAGREVVLVDRDGVAVSILDRAAAESAKAHSPSRPAKACAQRVTGDNILLSSDGPPEVIEQVRSAAATHFLLIGADGHPQGVLLREDVPRAKVAGRNRRSENK</sequence>
<dbReference type="GO" id="GO:0006508">
    <property type="term" value="P:proteolysis"/>
    <property type="evidence" value="ECO:0007669"/>
    <property type="project" value="UniProtKB-KW"/>
</dbReference>
<dbReference type="Pfam" id="PF02163">
    <property type="entry name" value="Peptidase_M50"/>
    <property type="match status" value="2"/>
</dbReference>
<accession>A0A3G8ZL75</accession>
<dbReference type="AlphaFoldDB" id="A0A3G8ZL75"/>
<evidence type="ECO:0000256" key="15">
    <source>
        <dbReference type="PIRSR" id="PIRSR006404-1"/>
    </source>
</evidence>
<evidence type="ECO:0000256" key="10">
    <source>
        <dbReference type="ARBA" id="ARBA00022989"/>
    </source>
</evidence>
<evidence type="ECO:0000256" key="3">
    <source>
        <dbReference type="ARBA" id="ARBA00022475"/>
    </source>
</evidence>
<dbReference type="GO" id="GO:0008237">
    <property type="term" value="F:metallopeptidase activity"/>
    <property type="evidence" value="ECO:0007669"/>
    <property type="project" value="UniProtKB-UniRule"/>
</dbReference>
<evidence type="ECO:0000256" key="13">
    <source>
        <dbReference type="ARBA" id="ARBA00023136"/>
    </source>
</evidence>
<evidence type="ECO:0000256" key="6">
    <source>
        <dbReference type="ARBA" id="ARBA00022723"/>
    </source>
</evidence>
<dbReference type="PIRSF" id="PIRSF006404">
    <property type="entry name" value="UCP006404_Pept_M50_CBS"/>
    <property type="match status" value="1"/>
</dbReference>
<feature type="transmembrane region" description="Helical" evidence="14">
    <location>
        <begin position="139"/>
        <end position="162"/>
    </location>
</feature>
<evidence type="ECO:0000256" key="5">
    <source>
        <dbReference type="ARBA" id="ARBA00022692"/>
    </source>
</evidence>
<keyword evidence="11 14" id="KW-0482">Metalloprotease</keyword>
<feature type="binding site" evidence="16">
    <location>
        <position position="195"/>
    </location>
    <ligand>
        <name>Zn(2+)</name>
        <dbReference type="ChEBI" id="CHEBI:29105"/>
        <note>catalytic</note>
    </ligand>
</feature>
<keyword evidence="7" id="KW-0677">Repeat</keyword>
<dbReference type="CDD" id="cd06164">
    <property type="entry name" value="S2P-M50_SpoIVFB_CBS"/>
    <property type="match status" value="1"/>
</dbReference>
<evidence type="ECO:0000313" key="19">
    <source>
        <dbReference type="Proteomes" id="UP000268084"/>
    </source>
</evidence>
<dbReference type="Proteomes" id="UP000268084">
    <property type="component" value="Chromosome"/>
</dbReference>
<evidence type="ECO:0000256" key="8">
    <source>
        <dbReference type="ARBA" id="ARBA00022801"/>
    </source>
</evidence>
<proteinExistence type="inferred from homology"/>
<evidence type="ECO:0000256" key="7">
    <source>
        <dbReference type="ARBA" id="ARBA00022737"/>
    </source>
</evidence>
<dbReference type="OrthoDB" id="9781963at2"/>
<gene>
    <name evidence="18" type="ORF">EH165_06895</name>
</gene>
<dbReference type="PANTHER" id="PTHR39188">
    <property type="entry name" value="MEMBRANE-ASSOCIATED ZINC METALLOPROTEASE M50B"/>
    <property type="match status" value="1"/>
</dbReference>
<dbReference type="InterPro" id="IPR008915">
    <property type="entry name" value="Peptidase_M50"/>
</dbReference>
<evidence type="ECO:0000256" key="9">
    <source>
        <dbReference type="ARBA" id="ARBA00022833"/>
    </source>
</evidence>
<comment type="cofactor">
    <cofactor evidence="14 16">
        <name>Zn(2+)</name>
        <dbReference type="ChEBI" id="CHEBI:29105"/>
    </cofactor>
    <text evidence="14 16">Binds 1 zinc ion per subunit.</text>
</comment>
<dbReference type="KEGG" id="nak:EH165_06895"/>
<evidence type="ECO:0000256" key="1">
    <source>
        <dbReference type="ARBA" id="ARBA00004651"/>
    </source>
</evidence>
<keyword evidence="19" id="KW-1185">Reference proteome</keyword>
<keyword evidence="10 14" id="KW-1133">Transmembrane helix</keyword>
<protein>
    <recommendedName>
        <fullName evidence="14">Zinc metalloprotease</fullName>
    </recommendedName>
</protein>
<keyword evidence="13 14" id="KW-0472">Membrane</keyword>
<keyword evidence="9 14" id="KW-0862">Zinc</keyword>
<organism evidence="18 19">
    <name type="scientific">Nakamurella antarctica</name>
    <dbReference type="NCBI Taxonomy" id="1902245"/>
    <lineage>
        <taxon>Bacteria</taxon>
        <taxon>Bacillati</taxon>
        <taxon>Actinomycetota</taxon>
        <taxon>Actinomycetes</taxon>
        <taxon>Nakamurellales</taxon>
        <taxon>Nakamurellaceae</taxon>
        <taxon>Nakamurella</taxon>
    </lineage>
</organism>
<evidence type="ECO:0000256" key="11">
    <source>
        <dbReference type="ARBA" id="ARBA00023049"/>
    </source>
</evidence>
<dbReference type="GO" id="GO:0046872">
    <property type="term" value="F:metal ion binding"/>
    <property type="evidence" value="ECO:0007669"/>
    <property type="project" value="UniProtKB-UniRule"/>
</dbReference>
<name>A0A3G8ZL75_9ACTN</name>
<keyword evidence="6 14" id="KW-0479">Metal-binding</keyword>
<keyword evidence="8 14" id="KW-0378">Hydrolase</keyword>
<reference evidence="18 19" key="1">
    <citation type="submission" date="2018-11" db="EMBL/GenBank/DDBJ databases">
        <authorList>
            <person name="Da X."/>
        </authorList>
    </citation>
    <scope>NUCLEOTIDE SEQUENCE [LARGE SCALE GENOMIC DNA]</scope>
    <source>
        <strain evidence="18 19">S14-144</strain>
    </source>
</reference>
<reference evidence="18 19" key="2">
    <citation type="submission" date="2018-12" db="EMBL/GenBank/DDBJ databases">
        <title>Nakamurella antarcticus sp. nov., isolated from Antarctica South Shetland Islands soil.</title>
        <authorList>
            <person name="Peng F."/>
        </authorList>
    </citation>
    <scope>NUCLEOTIDE SEQUENCE [LARGE SCALE GENOMIC DNA]</scope>
    <source>
        <strain evidence="18 19">S14-144</strain>
    </source>
</reference>
<feature type="active site" evidence="15">
    <location>
        <position position="100"/>
    </location>
</feature>
<comment type="subcellular location">
    <subcellularLocation>
        <location evidence="1 14">Cell membrane</location>
        <topology evidence="1 14">Multi-pass membrane protein</topology>
    </subcellularLocation>
</comment>
<keyword evidence="5 14" id="KW-0812">Transmembrane</keyword>
<keyword evidence="4 14" id="KW-0645">Protease</keyword>
<keyword evidence="3 14" id="KW-1003">Cell membrane</keyword>
<dbReference type="PANTHER" id="PTHR39188:SF3">
    <property type="entry name" value="STAGE IV SPORULATION PROTEIN FB"/>
    <property type="match status" value="1"/>
</dbReference>
<feature type="transmembrane region" description="Helical" evidence="14">
    <location>
        <begin position="168"/>
        <end position="192"/>
    </location>
</feature>
<feature type="binding site" evidence="16">
    <location>
        <position position="103"/>
    </location>
    <ligand>
        <name>Zn(2+)</name>
        <dbReference type="ChEBI" id="CHEBI:29105"/>
        <note>catalytic</note>
    </ligand>
</feature>
<evidence type="ECO:0000256" key="4">
    <source>
        <dbReference type="ARBA" id="ARBA00022670"/>
    </source>
</evidence>
<feature type="transmembrane region" description="Helical" evidence="14">
    <location>
        <begin position="43"/>
        <end position="69"/>
    </location>
</feature>
<evidence type="ECO:0000256" key="2">
    <source>
        <dbReference type="ARBA" id="ARBA00007931"/>
    </source>
</evidence>
<feature type="transmembrane region" description="Helical" evidence="14">
    <location>
        <begin position="81"/>
        <end position="99"/>
    </location>
</feature>
<dbReference type="RefSeq" id="WP_124798752.1">
    <property type="nucleotide sequence ID" value="NZ_CP034170.1"/>
</dbReference>
<dbReference type="GO" id="GO:0005886">
    <property type="term" value="C:plasma membrane"/>
    <property type="evidence" value="ECO:0007669"/>
    <property type="project" value="UniProtKB-SubCell"/>
</dbReference>
<dbReference type="InterPro" id="IPR016483">
    <property type="entry name" value="UCP006404_Pept_M50_CBS"/>
</dbReference>
<evidence type="ECO:0000313" key="18">
    <source>
        <dbReference type="EMBL" id="AZI57908.1"/>
    </source>
</evidence>
<evidence type="ECO:0000256" key="12">
    <source>
        <dbReference type="ARBA" id="ARBA00023122"/>
    </source>
</evidence>
<evidence type="ECO:0000256" key="16">
    <source>
        <dbReference type="PIRSR" id="PIRSR006404-2"/>
    </source>
</evidence>
<feature type="domain" description="Peptidase M50" evidence="17">
    <location>
        <begin position="88"/>
        <end position="160"/>
    </location>
</feature>